<organism evidence="1">
    <name type="scientific">Octopus bimaculoides</name>
    <name type="common">California two-spotted octopus</name>
    <dbReference type="NCBI Taxonomy" id="37653"/>
    <lineage>
        <taxon>Eukaryota</taxon>
        <taxon>Metazoa</taxon>
        <taxon>Spiralia</taxon>
        <taxon>Lophotrochozoa</taxon>
        <taxon>Mollusca</taxon>
        <taxon>Cephalopoda</taxon>
        <taxon>Coleoidea</taxon>
        <taxon>Octopodiformes</taxon>
        <taxon>Octopoda</taxon>
        <taxon>Incirrata</taxon>
        <taxon>Octopodidae</taxon>
        <taxon>Octopus</taxon>
    </lineage>
</organism>
<reference evidence="1" key="1">
    <citation type="submission" date="2015-07" db="EMBL/GenBank/DDBJ databases">
        <title>MeaNS - Measles Nucleotide Surveillance Program.</title>
        <authorList>
            <person name="Tran T."/>
            <person name="Druce J."/>
        </authorList>
    </citation>
    <scope>NUCLEOTIDE SEQUENCE</scope>
    <source>
        <strain evidence="1">UCB-OBI-ISO-001</strain>
        <tissue evidence="1">Gonad</tissue>
    </source>
</reference>
<protein>
    <submittedName>
        <fullName evidence="1">Uncharacterized protein</fullName>
    </submittedName>
</protein>
<gene>
    <name evidence="1" type="ORF">OCBIM_22004026mg</name>
</gene>
<accession>A0A0L8FYG6</accession>
<sequence length="56" mass="6850">MPECRNVLQHINKIKVVLALFSEYLFFIYMQPTYNHHITNQTMKTLIYQLKQHIQK</sequence>
<dbReference type="EMBL" id="KQ425190">
    <property type="protein sequence ID" value="KOF69807.1"/>
    <property type="molecule type" value="Genomic_DNA"/>
</dbReference>
<proteinExistence type="predicted"/>
<evidence type="ECO:0000313" key="1">
    <source>
        <dbReference type="EMBL" id="KOF69807.1"/>
    </source>
</evidence>
<name>A0A0L8FYG6_OCTBM</name>
<dbReference type="AlphaFoldDB" id="A0A0L8FYG6"/>